<evidence type="ECO:0000313" key="2">
    <source>
        <dbReference type="EMBL" id="OBK12579.1"/>
    </source>
</evidence>
<sequence>MTDRLEVEVGGYRVQIRVDGHTGPVVVLCSGLGGRALHWSDTVAHLSDDHTVVRFDRPGTPTGAQPPLGGRLSVRAEADRISAVLDAVRGPRDAVVVGHSVGGFYAEAFARLYPRRTRAMLLLDSSIAPDRRWLPTLPLPIKLAAANAAVALLSRWHLQTALSRAGLELAQRRRPGGLDSRVRAEIHAAATEPGFPLALCAEYLGYHELAAELCTLRAVYPLPPVPRTVATAHTGWRTRWWRTQQIRLAETLGAEHLTISPSGHLVMIERPRRTADVIREIGRASAAKIKPSR</sequence>
<dbReference type="PANTHER" id="PTHR43798">
    <property type="entry name" value="MONOACYLGLYCEROL LIPASE"/>
    <property type="match status" value="1"/>
</dbReference>
<dbReference type="Proteomes" id="UP000093629">
    <property type="component" value="Unassembled WGS sequence"/>
</dbReference>
<reference evidence="2 3" key="1">
    <citation type="submission" date="2016-06" db="EMBL/GenBank/DDBJ databases">
        <authorList>
            <person name="Kjaerup R.B."/>
            <person name="Dalgaard T.S."/>
            <person name="Juul-Madsen H.R."/>
        </authorList>
    </citation>
    <scope>NUCLEOTIDE SEQUENCE [LARGE SCALE GENOMIC DNA]</scope>
    <source>
        <strain evidence="2 3">1245139.5</strain>
    </source>
</reference>
<dbReference type="AlphaFoldDB" id="A0A1A3MUU5"/>
<name>A0A1A3MUU5_MYCAS</name>
<dbReference type="GO" id="GO:0003824">
    <property type="term" value="F:catalytic activity"/>
    <property type="evidence" value="ECO:0007669"/>
    <property type="project" value="UniProtKB-ARBA"/>
</dbReference>
<dbReference type="SUPFAM" id="SSF53474">
    <property type="entry name" value="alpha/beta-Hydrolases"/>
    <property type="match status" value="1"/>
</dbReference>
<feature type="domain" description="AB hydrolase-1" evidence="1">
    <location>
        <begin position="26"/>
        <end position="277"/>
    </location>
</feature>
<evidence type="ECO:0000313" key="3">
    <source>
        <dbReference type="Proteomes" id="UP000093629"/>
    </source>
</evidence>
<proteinExistence type="predicted"/>
<organism evidence="2 3">
    <name type="scientific">Mycobacterium asiaticum</name>
    <dbReference type="NCBI Taxonomy" id="1790"/>
    <lineage>
        <taxon>Bacteria</taxon>
        <taxon>Bacillati</taxon>
        <taxon>Actinomycetota</taxon>
        <taxon>Actinomycetes</taxon>
        <taxon>Mycobacteriales</taxon>
        <taxon>Mycobacteriaceae</taxon>
        <taxon>Mycobacterium</taxon>
    </lineage>
</organism>
<dbReference type="GO" id="GO:0016020">
    <property type="term" value="C:membrane"/>
    <property type="evidence" value="ECO:0007669"/>
    <property type="project" value="TreeGrafter"/>
</dbReference>
<dbReference type="PANTHER" id="PTHR43798:SF33">
    <property type="entry name" value="HYDROLASE, PUTATIVE (AFU_ORTHOLOGUE AFUA_2G14860)-RELATED"/>
    <property type="match status" value="1"/>
</dbReference>
<dbReference type="Gene3D" id="3.40.50.1820">
    <property type="entry name" value="alpha/beta hydrolase"/>
    <property type="match status" value="1"/>
</dbReference>
<dbReference type="EMBL" id="LZLQ01000124">
    <property type="protein sequence ID" value="OBK12579.1"/>
    <property type="molecule type" value="Genomic_DNA"/>
</dbReference>
<keyword evidence="3" id="KW-1185">Reference proteome</keyword>
<dbReference type="Pfam" id="PF12697">
    <property type="entry name" value="Abhydrolase_6"/>
    <property type="match status" value="1"/>
</dbReference>
<comment type="caution">
    <text evidence="2">The sequence shown here is derived from an EMBL/GenBank/DDBJ whole genome shotgun (WGS) entry which is preliminary data.</text>
</comment>
<evidence type="ECO:0000259" key="1">
    <source>
        <dbReference type="Pfam" id="PF12697"/>
    </source>
</evidence>
<dbReference type="InterPro" id="IPR000073">
    <property type="entry name" value="AB_hydrolase_1"/>
</dbReference>
<dbReference type="RefSeq" id="WP_065160283.1">
    <property type="nucleotide sequence ID" value="NZ_LZLQ01000124.1"/>
</dbReference>
<dbReference type="OrthoDB" id="7185741at2"/>
<dbReference type="InterPro" id="IPR029058">
    <property type="entry name" value="AB_hydrolase_fold"/>
</dbReference>
<protein>
    <recommendedName>
        <fullName evidence="1">AB hydrolase-1 domain-containing protein</fullName>
    </recommendedName>
</protein>
<accession>A0A1A3MUU5</accession>
<dbReference type="InterPro" id="IPR050266">
    <property type="entry name" value="AB_hydrolase_sf"/>
</dbReference>
<gene>
    <name evidence="2" type="ORF">A5636_11200</name>
</gene>